<dbReference type="Gene3D" id="3.30.470.20">
    <property type="entry name" value="ATP-grasp fold, B domain"/>
    <property type="match status" value="1"/>
</dbReference>
<evidence type="ECO:0000313" key="1">
    <source>
        <dbReference type="EMBL" id="EEB06840.1"/>
    </source>
</evidence>
<proteinExistence type="predicted"/>
<accession>B6JZ72</accession>
<dbReference type="InterPro" id="IPR004344">
    <property type="entry name" value="TTL/TTLL_fam"/>
</dbReference>
<dbReference type="VEuPathDB" id="FungiDB:SJAG_01897"/>
<keyword evidence="1" id="KW-0436">Ligase</keyword>
<dbReference type="eggNOG" id="KOG2157">
    <property type="taxonomic scope" value="Eukaryota"/>
</dbReference>
<reference evidence="1 3" key="1">
    <citation type="journal article" date="2011" name="Science">
        <title>Comparative functional genomics of the fission yeasts.</title>
        <authorList>
            <person name="Rhind N."/>
            <person name="Chen Z."/>
            <person name="Yassour M."/>
            <person name="Thompson D.A."/>
            <person name="Haas B.J."/>
            <person name="Habib N."/>
            <person name="Wapinski I."/>
            <person name="Roy S."/>
            <person name="Lin M.F."/>
            <person name="Heiman D.I."/>
            <person name="Young S.K."/>
            <person name="Furuya K."/>
            <person name="Guo Y."/>
            <person name="Pidoux A."/>
            <person name="Chen H.M."/>
            <person name="Robbertse B."/>
            <person name="Goldberg J.M."/>
            <person name="Aoki K."/>
            <person name="Bayne E.H."/>
            <person name="Berlin A.M."/>
            <person name="Desjardins C.A."/>
            <person name="Dobbs E."/>
            <person name="Dukaj L."/>
            <person name="Fan L."/>
            <person name="FitzGerald M.G."/>
            <person name="French C."/>
            <person name="Gujja S."/>
            <person name="Hansen K."/>
            <person name="Keifenheim D."/>
            <person name="Levin J.Z."/>
            <person name="Mosher R.A."/>
            <person name="Mueller C.A."/>
            <person name="Pfiffner J."/>
            <person name="Priest M."/>
            <person name="Russ C."/>
            <person name="Smialowska A."/>
            <person name="Swoboda P."/>
            <person name="Sykes S.M."/>
            <person name="Vaughn M."/>
            <person name="Vengrova S."/>
            <person name="Yoder R."/>
            <person name="Zeng Q."/>
            <person name="Allshire R."/>
            <person name="Baulcombe D."/>
            <person name="Birren B.W."/>
            <person name="Brown W."/>
            <person name="Ekwall K."/>
            <person name="Kellis M."/>
            <person name="Leatherwood J."/>
            <person name="Levin H."/>
            <person name="Margalit H."/>
            <person name="Martienssen R."/>
            <person name="Nieduszynski C.A."/>
            <person name="Spatafora J.W."/>
            <person name="Friedman N."/>
            <person name="Dalgaard J.Z."/>
            <person name="Baumann P."/>
            <person name="Niki H."/>
            <person name="Regev A."/>
            <person name="Nusbaum C."/>
        </authorList>
    </citation>
    <scope>NUCLEOTIDE SEQUENCE [LARGE SCALE GENOMIC DNA]</scope>
    <source>
        <strain evidence="3">yFS275 / FY16936</strain>
    </source>
</reference>
<dbReference type="EMBL" id="KE651168">
    <property type="protein sequence ID" value="EEB06840.1"/>
    <property type="molecule type" value="Genomic_DNA"/>
</dbReference>
<gene>
    <name evidence="2" type="primary">pby1</name>
    <name evidence="1" type="ORF">SJAG_01897</name>
</gene>
<dbReference type="AlphaFoldDB" id="B6JZ72"/>
<dbReference type="PANTHER" id="PTHR47551:SF1">
    <property type="entry name" value="TUBULIN--TYROSINE LIGASE PBY1-RELATED"/>
    <property type="match status" value="1"/>
</dbReference>
<dbReference type="RefSeq" id="XP_002173133.1">
    <property type="nucleotide sequence ID" value="XM_002173097.2"/>
</dbReference>
<dbReference type="GO" id="GO:0016874">
    <property type="term" value="F:ligase activity"/>
    <property type="evidence" value="ECO:0007669"/>
    <property type="project" value="UniProtKB-KW"/>
</dbReference>
<dbReference type="Pfam" id="PF03133">
    <property type="entry name" value="TTL"/>
    <property type="match status" value="1"/>
</dbReference>
<dbReference type="GeneID" id="7048077"/>
<dbReference type="SUPFAM" id="SSF56059">
    <property type="entry name" value="Glutathione synthetase ATP-binding domain-like"/>
    <property type="match status" value="1"/>
</dbReference>
<dbReference type="PROSITE" id="PS51221">
    <property type="entry name" value="TTL"/>
    <property type="match status" value="1"/>
</dbReference>
<dbReference type="HOGENOM" id="CLU_031301_0_0_1"/>
<dbReference type="OrthoDB" id="202825at2759"/>
<dbReference type="GO" id="GO:0000932">
    <property type="term" value="C:P-body"/>
    <property type="evidence" value="ECO:0000318"/>
    <property type="project" value="GO_Central"/>
</dbReference>
<evidence type="ECO:0000313" key="2">
    <source>
        <dbReference type="JaponicusDB" id="SJAG_01897"/>
    </source>
</evidence>
<protein>
    <submittedName>
        <fullName evidence="1">Tubulin-tyrosine ligase</fullName>
    </submittedName>
</protein>
<dbReference type="PANTHER" id="PTHR47551">
    <property type="entry name" value="TUBULIN--TYROSINE LIGASE PBY1-RELATED"/>
    <property type="match status" value="1"/>
</dbReference>
<organism evidence="1 3">
    <name type="scientific">Schizosaccharomyces japonicus (strain yFS275 / FY16936)</name>
    <name type="common">Fission yeast</name>
    <dbReference type="NCBI Taxonomy" id="402676"/>
    <lineage>
        <taxon>Eukaryota</taxon>
        <taxon>Fungi</taxon>
        <taxon>Dikarya</taxon>
        <taxon>Ascomycota</taxon>
        <taxon>Taphrinomycotina</taxon>
        <taxon>Schizosaccharomycetes</taxon>
        <taxon>Schizosaccharomycetales</taxon>
        <taxon>Schizosaccharomycetaceae</taxon>
        <taxon>Schizosaccharomyces</taxon>
    </lineage>
</organism>
<dbReference type="OMA" id="LARKDHM"/>
<name>B6JZ72_SCHJY</name>
<evidence type="ECO:0000313" key="3">
    <source>
        <dbReference type="Proteomes" id="UP000001744"/>
    </source>
</evidence>
<keyword evidence="3" id="KW-1185">Reference proteome</keyword>
<dbReference type="JaponicusDB" id="SJAG_01897">
    <property type="gene designation" value="pby1"/>
</dbReference>
<sequence>MSLKVYLDYQDPYVEPKIKSAIQRYYPSSQFVSDGKDADLQWAQYELLDFDAALANSSSLLCSYVIRKALIRKQYLWHSVLSYTTKHPDSILKKVIPETFTLELDYAEFLDDALMESYELRQELEMNEARPANERDWYILKPSMCDRAQGIRLFSTIDELQAIFDSFDEESEDEENTEENDSTGNKKLGKIVINQIRNFIAQKYIKAPLLLNNKKFHIRAYVVAFGSLKVYVNKEMLCLFAQNDYVKPTSDTNVLLSHLTNTCIQEAGRSHSVQAFWDSEVPNKDDIFKKILLVVGEVFEAAAVTQSLHFQTLDNAFEIFGVDLLISSDQTVSLLEVNAYPDFRQTGDQLSGVIERLFLSVMKTIVCPFFQTHGHETITTSEDKNEENTLVLCRDLQTRGAW</sequence>
<dbReference type="STRING" id="402676.B6JZ72"/>
<dbReference type="InterPro" id="IPR027746">
    <property type="entry name" value="TTL"/>
</dbReference>
<dbReference type="Proteomes" id="UP000001744">
    <property type="component" value="Unassembled WGS sequence"/>
</dbReference>